<protein>
    <submittedName>
        <fullName evidence="2">Alpha/beta hydrolase</fullName>
    </submittedName>
</protein>
<name>A0A5B8U1F6_9ACTN</name>
<dbReference type="PANTHER" id="PTHR43798">
    <property type="entry name" value="MONOACYLGLYCEROL LIPASE"/>
    <property type="match status" value="1"/>
</dbReference>
<keyword evidence="2" id="KW-0378">Hydrolase</keyword>
<dbReference type="Pfam" id="PF00561">
    <property type="entry name" value="Abhydrolase_1"/>
    <property type="match status" value="1"/>
</dbReference>
<dbReference type="InterPro" id="IPR050266">
    <property type="entry name" value="AB_hydrolase_sf"/>
</dbReference>
<dbReference type="OrthoDB" id="63519at2"/>
<dbReference type="Proteomes" id="UP000321805">
    <property type="component" value="Chromosome"/>
</dbReference>
<dbReference type="PRINTS" id="PR00111">
    <property type="entry name" value="ABHYDROLASE"/>
</dbReference>
<sequence>MATFLHAGHRLAYTVYGDGPRTVVLLHGLLLSQKMHKPLAHALAARGNRVITMDLLGHGESDRPRDMAKHSMIFYGEQVVALLDHLDVDEAVIGGASLGANTALEVAVAAPERVRGLVLEMPVLDHALLGCAIAFTPLMCWLTFGEPVMKGVSWITRRIPTGRLWGADVLLDTVRQAPSPSAAVLQGLFFGRVAPHAALRRGIAAPALVIGHELDPVHPFTDSDALAGELPGGRLVRARSVLELRTTPRRLTEEIAGFLDECWMPRGKGRARAPRAPRAAGAA</sequence>
<dbReference type="GO" id="GO:0016787">
    <property type="term" value="F:hydrolase activity"/>
    <property type="evidence" value="ECO:0007669"/>
    <property type="project" value="UniProtKB-KW"/>
</dbReference>
<dbReference type="InterPro" id="IPR029058">
    <property type="entry name" value="AB_hydrolase_fold"/>
</dbReference>
<reference evidence="2 3" key="1">
    <citation type="journal article" date="2018" name="J. Microbiol.">
        <title>Baekduia soli gen. nov., sp. nov., a novel bacterium isolated from the soil of Baekdu Mountain and proposal of a novel family name, Baekduiaceae fam. nov.</title>
        <authorList>
            <person name="An D.S."/>
            <person name="Siddiqi M.Z."/>
            <person name="Kim K.H."/>
            <person name="Yu H.S."/>
            <person name="Im W.T."/>
        </authorList>
    </citation>
    <scope>NUCLEOTIDE SEQUENCE [LARGE SCALE GENOMIC DNA]</scope>
    <source>
        <strain evidence="2 3">BR7-21</strain>
    </source>
</reference>
<dbReference type="Gene3D" id="3.40.50.1820">
    <property type="entry name" value="alpha/beta hydrolase"/>
    <property type="match status" value="1"/>
</dbReference>
<organism evidence="2 3">
    <name type="scientific">Baekduia soli</name>
    <dbReference type="NCBI Taxonomy" id="496014"/>
    <lineage>
        <taxon>Bacteria</taxon>
        <taxon>Bacillati</taxon>
        <taxon>Actinomycetota</taxon>
        <taxon>Thermoleophilia</taxon>
        <taxon>Solirubrobacterales</taxon>
        <taxon>Baekduiaceae</taxon>
        <taxon>Baekduia</taxon>
    </lineage>
</organism>
<gene>
    <name evidence="2" type="ORF">FSW04_04380</name>
</gene>
<dbReference type="RefSeq" id="WP_146916662.1">
    <property type="nucleotide sequence ID" value="NZ_CP042430.1"/>
</dbReference>
<dbReference type="EMBL" id="CP042430">
    <property type="protein sequence ID" value="QEC46904.1"/>
    <property type="molecule type" value="Genomic_DNA"/>
</dbReference>
<accession>A0A5B8U1F6</accession>
<dbReference type="PANTHER" id="PTHR43798:SF33">
    <property type="entry name" value="HYDROLASE, PUTATIVE (AFU_ORTHOLOGUE AFUA_2G14860)-RELATED"/>
    <property type="match status" value="1"/>
</dbReference>
<dbReference type="InterPro" id="IPR000073">
    <property type="entry name" value="AB_hydrolase_1"/>
</dbReference>
<keyword evidence="3" id="KW-1185">Reference proteome</keyword>
<dbReference type="SUPFAM" id="SSF53474">
    <property type="entry name" value="alpha/beta-Hydrolases"/>
    <property type="match status" value="1"/>
</dbReference>
<evidence type="ECO:0000313" key="2">
    <source>
        <dbReference type="EMBL" id="QEC46904.1"/>
    </source>
</evidence>
<dbReference type="GO" id="GO:0016020">
    <property type="term" value="C:membrane"/>
    <property type="evidence" value="ECO:0007669"/>
    <property type="project" value="TreeGrafter"/>
</dbReference>
<evidence type="ECO:0000259" key="1">
    <source>
        <dbReference type="Pfam" id="PF00561"/>
    </source>
</evidence>
<feature type="domain" description="AB hydrolase-1" evidence="1">
    <location>
        <begin position="22"/>
        <end position="124"/>
    </location>
</feature>
<evidence type="ECO:0000313" key="3">
    <source>
        <dbReference type="Proteomes" id="UP000321805"/>
    </source>
</evidence>
<dbReference type="AlphaFoldDB" id="A0A5B8U1F6"/>
<dbReference type="KEGG" id="bsol:FSW04_04380"/>
<proteinExistence type="predicted"/>